<protein>
    <submittedName>
        <fullName evidence="2">Kinase-like protein</fullName>
    </submittedName>
</protein>
<sequence>MSNCNSENSEGNFSNRASQIANEIFEAASVIAIPFSKFVPIINDIVGVTEDITQIYQSAEHNKRISLVLVERIAAVETSLRYLKIHKDDKKNFFNQENFVVMQKLLDNIQKIKKFIGEVTQLKGLSKYIQAKTIQSTFFDLTNEFDGYINTLKFAIAVDTQARAERTERETQIIHKDIDELNQYLLKIGGGITDMDNNISKTVKEISVIKSLILDSKSNQYQIQQAIEIQNQPLKLADFKETSETRGKKVRKYIRLINDEAVSFKLVADESDTNDVKNDIRSHVTILMKLKECHQIIQFYGLVSDGERRYLVTEWAECGNLREFYEKYGGPIDAKTKINIAVDIARGLNFLRAVEIVHRDIRPENILITANETAKIANFSLSRHFRDETRRLAVSLQTVRYSAPEMLYRNTNKYNTKCEVYSFGILLWELAEQKIPYKHLDDIMEIKNRVDKEKYREPFTNFSNLPKEYKEISIKAVGADPDFRPTITEMFKTLEKLQANFLALRPLTPINVPTDFSCEPKDKEVPRMSLTPEDDDNIKISEVINFAEFNYMTMKEATLAHRVTNGNLEMAYKCFNAYAQTGNLKAKYFLGYYLYKKLVNTSYSDKDREKRAAQLFKEVADSGDEVPDAQLKYGLCLFQGTGVDRNFSDAAKYFQKAADNGLAVGMYNAGNIFYAGLTGVKDEELGIKYIREAAQHNHSEAMEFCKNNNISII</sequence>
<evidence type="ECO:0000313" key="2">
    <source>
        <dbReference type="EMBL" id="KAF0541500.1"/>
    </source>
</evidence>
<keyword evidence="2" id="KW-0418">Kinase</keyword>
<comment type="caution">
    <text evidence="2">The sequence shown here is derived from an EMBL/GenBank/DDBJ whole genome shotgun (WGS) entry which is preliminary data.</text>
</comment>
<dbReference type="GO" id="GO:0007166">
    <property type="term" value="P:cell surface receptor signaling pathway"/>
    <property type="evidence" value="ECO:0007669"/>
    <property type="project" value="InterPro"/>
</dbReference>
<reference evidence="2 3" key="1">
    <citation type="journal article" date="2019" name="Environ. Microbiol.">
        <title>At the nexus of three kingdoms: the genome of the mycorrhizal fungus Gigaspora margarita provides insights into plant, endobacterial and fungal interactions.</title>
        <authorList>
            <person name="Venice F."/>
            <person name="Ghignone S."/>
            <person name="Salvioli di Fossalunga A."/>
            <person name="Amselem J."/>
            <person name="Novero M."/>
            <person name="Xianan X."/>
            <person name="Sedzielewska Toro K."/>
            <person name="Morin E."/>
            <person name="Lipzen A."/>
            <person name="Grigoriev I.V."/>
            <person name="Henrissat B."/>
            <person name="Martin F.M."/>
            <person name="Bonfante P."/>
        </authorList>
    </citation>
    <scope>NUCLEOTIDE SEQUENCE [LARGE SCALE GENOMIC DNA]</scope>
    <source>
        <strain evidence="2 3">BEG34</strain>
    </source>
</reference>
<dbReference type="Pfam" id="PF08238">
    <property type="entry name" value="Sel1"/>
    <property type="match status" value="3"/>
</dbReference>
<dbReference type="SUPFAM" id="SSF56112">
    <property type="entry name" value="Protein kinase-like (PK-like)"/>
    <property type="match status" value="1"/>
</dbReference>
<keyword evidence="3" id="KW-1185">Reference proteome</keyword>
<dbReference type="InterPro" id="IPR006597">
    <property type="entry name" value="Sel1-like"/>
</dbReference>
<dbReference type="AlphaFoldDB" id="A0A8H4AXF9"/>
<dbReference type="SMART" id="SM00671">
    <property type="entry name" value="SEL1"/>
    <property type="match status" value="3"/>
</dbReference>
<dbReference type="Pfam" id="PF07714">
    <property type="entry name" value="PK_Tyr_Ser-Thr"/>
    <property type="match status" value="1"/>
</dbReference>
<dbReference type="PROSITE" id="PS50011">
    <property type="entry name" value="PROTEIN_KINASE_DOM"/>
    <property type="match status" value="1"/>
</dbReference>
<dbReference type="SMART" id="SM00219">
    <property type="entry name" value="TyrKc"/>
    <property type="match status" value="1"/>
</dbReference>
<dbReference type="InterPro" id="IPR036537">
    <property type="entry name" value="Adaptor_Cbl_N_dom_sf"/>
</dbReference>
<dbReference type="InterPro" id="IPR011009">
    <property type="entry name" value="Kinase-like_dom_sf"/>
</dbReference>
<dbReference type="Gene3D" id="1.25.40.10">
    <property type="entry name" value="Tetratricopeptide repeat domain"/>
    <property type="match status" value="1"/>
</dbReference>
<dbReference type="InterPro" id="IPR011990">
    <property type="entry name" value="TPR-like_helical_dom_sf"/>
</dbReference>
<name>A0A8H4AXF9_GIGMA</name>
<dbReference type="InterPro" id="IPR001245">
    <property type="entry name" value="Ser-Thr/Tyr_kinase_cat_dom"/>
</dbReference>
<dbReference type="CDD" id="cd21037">
    <property type="entry name" value="MLKL_NTD"/>
    <property type="match status" value="1"/>
</dbReference>
<dbReference type="GO" id="GO:0005524">
    <property type="term" value="F:ATP binding"/>
    <property type="evidence" value="ECO:0007669"/>
    <property type="project" value="InterPro"/>
</dbReference>
<gene>
    <name evidence="2" type="ORF">F8M41_005425</name>
</gene>
<dbReference type="InterPro" id="IPR050167">
    <property type="entry name" value="Ser_Thr_protein_kinase"/>
</dbReference>
<dbReference type="InterPro" id="IPR000719">
    <property type="entry name" value="Prot_kinase_dom"/>
</dbReference>
<dbReference type="Gene3D" id="1.10.510.10">
    <property type="entry name" value="Transferase(Phosphotransferase) domain 1"/>
    <property type="match status" value="1"/>
</dbReference>
<dbReference type="Proteomes" id="UP000439903">
    <property type="component" value="Unassembled WGS sequence"/>
</dbReference>
<dbReference type="PROSITE" id="PS00109">
    <property type="entry name" value="PROTEIN_KINASE_TYR"/>
    <property type="match status" value="1"/>
</dbReference>
<dbReference type="InterPro" id="IPR008266">
    <property type="entry name" value="Tyr_kinase_AS"/>
</dbReference>
<dbReference type="InterPro" id="IPR059179">
    <property type="entry name" value="MLKL-like_MCAfunc"/>
</dbReference>
<evidence type="ECO:0000313" key="3">
    <source>
        <dbReference type="Proteomes" id="UP000439903"/>
    </source>
</evidence>
<evidence type="ECO:0000259" key="1">
    <source>
        <dbReference type="PROSITE" id="PS50011"/>
    </source>
</evidence>
<dbReference type="EMBL" id="WTPW01000152">
    <property type="protein sequence ID" value="KAF0541500.1"/>
    <property type="molecule type" value="Genomic_DNA"/>
</dbReference>
<dbReference type="PANTHER" id="PTHR23257">
    <property type="entry name" value="SERINE-THREONINE PROTEIN KINASE"/>
    <property type="match status" value="1"/>
</dbReference>
<keyword evidence="2" id="KW-0808">Transferase</keyword>
<dbReference type="InterPro" id="IPR020635">
    <property type="entry name" value="Tyr_kinase_cat_dom"/>
</dbReference>
<organism evidence="2 3">
    <name type="scientific">Gigaspora margarita</name>
    <dbReference type="NCBI Taxonomy" id="4874"/>
    <lineage>
        <taxon>Eukaryota</taxon>
        <taxon>Fungi</taxon>
        <taxon>Fungi incertae sedis</taxon>
        <taxon>Mucoromycota</taxon>
        <taxon>Glomeromycotina</taxon>
        <taxon>Glomeromycetes</taxon>
        <taxon>Diversisporales</taxon>
        <taxon>Gigasporaceae</taxon>
        <taxon>Gigaspora</taxon>
    </lineage>
</organism>
<dbReference type="GO" id="GO:0004713">
    <property type="term" value="F:protein tyrosine kinase activity"/>
    <property type="evidence" value="ECO:0007669"/>
    <property type="project" value="InterPro"/>
</dbReference>
<dbReference type="Gene3D" id="1.20.930.20">
    <property type="entry name" value="Adaptor protein Cbl, N-terminal domain"/>
    <property type="match status" value="1"/>
</dbReference>
<proteinExistence type="predicted"/>
<dbReference type="OrthoDB" id="2314769at2759"/>
<feature type="domain" description="Protein kinase" evidence="1">
    <location>
        <begin position="236"/>
        <end position="502"/>
    </location>
</feature>
<dbReference type="SUPFAM" id="SSF81901">
    <property type="entry name" value="HCP-like"/>
    <property type="match status" value="1"/>
</dbReference>
<accession>A0A8H4AXF9</accession>